<gene>
    <name evidence="10" type="ORF">LX15_004161</name>
</gene>
<keyword evidence="2" id="KW-0813">Transport</keyword>
<feature type="transmembrane region" description="Helical" evidence="8">
    <location>
        <begin position="7"/>
        <end position="31"/>
    </location>
</feature>
<dbReference type="PANTHER" id="PTHR42718">
    <property type="entry name" value="MAJOR FACILITATOR SUPERFAMILY MULTIDRUG TRANSPORTER MFSC"/>
    <property type="match status" value="1"/>
</dbReference>
<name>A0ABT1HY33_STRSD</name>
<feature type="transmembrane region" description="Helical" evidence="8">
    <location>
        <begin position="76"/>
        <end position="102"/>
    </location>
</feature>
<evidence type="ECO:0000313" key="10">
    <source>
        <dbReference type="EMBL" id="MCP2260443.1"/>
    </source>
</evidence>
<dbReference type="Gene3D" id="1.20.1720.10">
    <property type="entry name" value="Multidrug resistance protein D"/>
    <property type="match status" value="1"/>
</dbReference>
<evidence type="ECO:0000256" key="1">
    <source>
        <dbReference type="ARBA" id="ARBA00004651"/>
    </source>
</evidence>
<keyword evidence="5 8" id="KW-1133">Transmembrane helix</keyword>
<feature type="transmembrane region" description="Helical" evidence="8">
    <location>
        <begin position="164"/>
        <end position="185"/>
    </location>
</feature>
<dbReference type="NCBIfam" id="TIGR00711">
    <property type="entry name" value="efflux_EmrB"/>
    <property type="match status" value="1"/>
</dbReference>
<feature type="transmembrane region" description="Helical" evidence="8">
    <location>
        <begin position="268"/>
        <end position="289"/>
    </location>
</feature>
<keyword evidence="6 8" id="KW-0472">Membrane</keyword>
<accession>A0ABT1HY33</accession>
<feature type="region of interest" description="Disordered" evidence="7">
    <location>
        <begin position="523"/>
        <end position="554"/>
    </location>
</feature>
<sequence length="554" mass="56994">MTRTRNPWVVLGALCLGFFMIMLDGTIVNIAMPSMLTDLGSSLDEILWVVSVYVLTGAVPLILASRLGDRYGPKRLYLVGLAVFTVASAWCGLSGSVGMLVAARALQGLGAALLTPQTSVFVATLFPPNRRGAAFGLWSGVAGVATLSGPLVGGVLVTHLSWEWIFFVNVPVGVVGLVLAAVLVPDLRPGAAHSFDLPGLLLVTTGLFAVSFGLLEGERFHWGTVVGPLSIPLVLAAGVVLLLLFVVQQRRNKHEPLVPMTLFAHRNFGLANAVGLGVSFAMIGMMLPVTLYLQAVLGLSAVTAGLLSAPTSVVAGLVGPFAGRLADRVGGKYLLLFGLVAYGAGFGTVCVTAEPDSNPWTFLPALAVAGVGIGCVFTPMANVAMGSMDKRLAGSASGVFNTTRQVGSVLGSAAVGALLQARLVSALHDEATARSGQLPEALRRRFVEGVDQVAGGGVDLGGAAGPKLPSDVPPDVAQTLGRLGAEVFQHGFVAAMRHTILLPIGVLAIAALCCLAMVRRPRQDHPERGGAPQEPSHGPSATGAAPLSGAARPS</sequence>
<dbReference type="PANTHER" id="PTHR42718:SF42">
    <property type="entry name" value="EXPORT PROTEIN"/>
    <property type="match status" value="1"/>
</dbReference>
<evidence type="ECO:0000256" key="7">
    <source>
        <dbReference type="SAM" id="MobiDB-lite"/>
    </source>
</evidence>
<evidence type="ECO:0000313" key="11">
    <source>
        <dbReference type="Proteomes" id="UP001205311"/>
    </source>
</evidence>
<protein>
    <submittedName>
        <fullName evidence="10">Drug resistance transporter, EmrB/QacA subfamily</fullName>
    </submittedName>
</protein>
<dbReference type="SUPFAM" id="SSF103473">
    <property type="entry name" value="MFS general substrate transporter"/>
    <property type="match status" value="1"/>
</dbReference>
<evidence type="ECO:0000256" key="3">
    <source>
        <dbReference type="ARBA" id="ARBA00022475"/>
    </source>
</evidence>
<feature type="transmembrane region" description="Helical" evidence="8">
    <location>
        <begin position="227"/>
        <end position="247"/>
    </location>
</feature>
<dbReference type="InterPro" id="IPR020846">
    <property type="entry name" value="MFS_dom"/>
</dbReference>
<comment type="caution">
    <text evidence="10">The sequence shown here is derived from an EMBL/GenBank/DDBJ whole genome shotgun (WGS) entry which is preliminary data.</text>
</comment>
<evidence type="ECO:0000256" key="8">
    <source>
        <dbReference type="SAM" id="Phobius"/>
    </source>
</evidence>
<dbReference type="RefSeq" id="WP_253671294.1">
    <property type="nucleotide sequence ID" value="NZ_JAMTCP010000027.1"/>
</dbReference>
<dbReference type="InterPro" id="IPR036259">
    <property type="entry name" value="MFS_trans_sf"/>
</dbReference>
<proteinExistence type="predicted"/>
<evidence type="ECO:0000256" key="4">
    <source>
        <dbReference type="ARBA" id="ARBA00022692"/>
    </source>
</evidence>
<feature type="transmembrane region" description="Helical" evidence="8">
    <location>
        <begin position="197"/>
        <end position="215"/>
    </location>
</feature>
<feature type="domain" description="Major facilitator superfamily (MFS) profile" evidence="9">
    <location>
        <begin position="10"/>
        <end position="522"/>
    </location>
</feature>
<feature type="transmembrane region" description="Helical" evidence="8">
    <location>
        <begin position="295"/>
        <end position="321"/>
    </location>
</feature>
<feature type="transmembrane region" description="Helical" evidence="8">
    <location>
        <begin position="333"/>
        <end position="354"/>
    </location>
</feature>
<keyword evidence="3" id="KW-1003">Cell membrane</keyword>
<dbReference type="InterPro" id="IPR011701">
    <property type="entry name" value="MFS"/>
</dbReference>
<keyword evidence="4 8" id="KW-0812">Transmembrane</keyword>
<feature type="transmembrane region" description="Helical" evidence="8">
    <location>
        <begin position="360"/>
        <end position="385"/>
    </location>
</feature>
<comment type="subcellular location">
    <subcellularLocation>
        <location evidence="1">Cell membrane</location>
        <topology evidence="1">Multi-pass membrane protein</topology>
    </subcellularLocation>
</comment>
<feature type="transmembrane region" description="Helical" evidence="8">
    <location>
        <begin position="500"/>
        <end position="518"/>
    </location>
</feature>
<evidence type="ECO:0000259" key="9">
    <source>
        <dbReference type="PROSITE" id="PS50850"/>
    </source>
</evidence>
<dbReference type="CDD" id="cd17321">
    <property type="entry name" value="MFS_MMR_MDR_like"/>
    <property type="match status" value="1"/>
</dbReference>
<dbReference type="Pfam" id="PF07690">
    <property type="entry name" value="MFS_1"/>
    <property type="match status" value="1"/>
</dbReference>
<dbReference type="EMBL" id="JAMTCP010000027">
    <property type="protein sequence ID" value="MCP2260443.1"/>
    <property type="molecule type" value="Genomic_DNA"/>
</dbReference>
<feature type="transmembrane region" description="Helical" evidence="8">
    <location>
        <begin position="108"/>
        <end position="126"/>
    </location>
</feature>
<organism evidence="10 11">
    <name type="scientific">Streptoalloteichus tenebrarius (strain ATCC 17920 / DSM 40477 / JCM 4838 / CBS 697.72 / NBRC 16177 / NCIMB 11028 / NRRL B-12390 / A12253. 1 / ISP 5477)</name>
    <name type="common">Streptomyces tenebrarius</name>
    <dbReference type="NCBI Taxonomy" id="1933"/>
    <lineage>
        <taxon>Bacteria</taxon>
        <taxon>Bacillati</taxon>
        <taxon>Actinomycetota</taxon>
        <taxon>Actinomycetes</taxon>
        <taxon>Pseudonocardiales</taxon>
        <taxon>Pseudonocardiaceae</taxon>
        <taxon>Streptoalloteichus</taxon>
    </lineage>
</organism>
<dbReference type="Proteomes" id="UP001205311">
    <property type="component" value="Unassembled WGS sequence"/>
</dbReference>
<evidence type="ECO:0000256" key="5">
    <source>
        <dbReference type="ARBA" id="ARBA00022989"/>
    </source>
</evidence>
<evidence type="ECO:0000256" key="2">
    <source>
        <dbReference type="ARBA" id="ARBA00022448"/>
    </source>
</evidence>
<feature type="transmembrane region" description="Helical" evidence="8">
    <location>
        <begin position="133"/>
        <end position="158"/>
    </location>
</feature>
<dbReference type="Gene3D" id="1.20.1250.20">
    <property type="entry name" value="MFS general substrate transporter like domains"/>
    <property type="match status" value="1"/>
</dbReference>
<dbReference type="PRINTS" id="PR01036">
    <property type="entry name" value="TCRTETB"/>
</dbReference>
<feature type="transmembrane region" description="Helical" evidence="8">
    <location>
        <begin position="46"/>
        <end position="64"/>
    </location>
</feature>
<dbReference type="PROSITE" id="PS50850">
    <property type="entry name" value="MFS"/>
    <property type="match status" value="1"/>
</dbReference>
<keyword evidence="11" id="KW-1185">Reference proteome</keyword>
<dbReference type="InterPro" id="IPR004638">
    <property type="entry name" value="EmrB-like"/>
</dbReference>
<reference evidence="10 11" key="1">
    <citation type="submission" date="2022-06" db="EMBL/GenBank/DDBJ databases">
        <title>Genomic Encyclopedia of Archaeal and Bacterial Type Strains, Phase II (KMG-II): from individual species to whole genera.</title>
        <authorList>
            <person name="Goeker M."/>
        </authorList>
    </citation>
    <scope>NUCLEOTIDE SEQUENCE [LARGE SCALE GENOMIC DNA]</scope>
    <source>
        <strain evidence="10 11">DSM 40477</strain>
    </source>
</reference>
<evidence type="ECO:0000256" key="6">
    <source>
        <dbReference type="ARBA" id="ARBA00023136"/>
    </source>
</evidence>